<feature type="region of interest" description="Disordered" evidence="1">
    <location>
        <begin position="730"/>
        <end position="780"/>
    </location>
</feature>
<feature type="compositionally biased region" description="Low complexity" evidence="1">
    <location>
        <begin position="393"/>
        <end position="404"/>
    </location>
</feature>
<dbReference type="EMBL" id="BQNB010016449">
    <property type="protein sequence ID" value="GJT51941.1"/>
    <property type="molecule type" value="Genomic_DNA"/>
</dbReference>
<feature type="compositionally biased region" description="Acidic residues" evidence="1">
    <location>
        <begin position="471"/>
        <end position="482"/>
    </location>
</feature>
<sequence>MGLWYSNDTDMSLTAYSDANHAGCQDTRRSTSGSAQFLGDKLVSWSSKKQKSTAISSTEAKYIALSGVTIATRKIQLLDRKAWYAKHVFKNGKTSDRGRRRVMVIFPRQPNQDFVEPSFEDEMVSFIKDLGYIGKCDMLSEIHTDHMHQPWRTFAAKNVDYVALLWEDFMFQADNIDISPTRKEHMPYPRFIKIIIDHFISKDKTISMRYMINLHTVRDDTLLGTLKFVSKTEDYQKYGALIPDEIINQDIKDSKAYKTYFDFATGKATPKKASKLKKIASSSKKLSHVLEEEHTKKPKRARKPTKKSTTVLTAGVVIRDTPGVSVSKKKAPTMVDKGKGMDLLSNAALLEVAQLKEAFKKSKYDSHILHASGSGDGVGSQPKVPDELKDKTTSTNKGTGTKPGVPDVTKVQYESENKSWGDSGDDDSNNDEINDDDDDDVDSDADCDNEASDSEKTDSDKDENPNLNQNDNEEEETQDDEYEHTPDYYVPTDEETNDEYKEFNEEEYEELYKDVNVRLKDEEHEKEGKADAEMKNAGRDDVSREISYEQVEDDANVTLTATQKTKGPMQSSSISSDFASQFLNLDNISPADNEVVSMMNVKVRHEESSTQVPSLLTVPVTVIPKTSTVAATTVPLEISDFATPVIQSTIIELLENVVWAKSSSQPQSTYEVAASLTEFELKNILLDKLQKSKSYRGAKEHRDFYDALVKSYQLHKDLFESYSKAYSLKRDREDKDKDKEPPAGLDQWLKKRKMSKDAEPPKGSKSKESKSSSSKGTKSQPKIICTPIDFSAYVMNNLKVDNLTQDILVGPAFNLLKGTCKSRVELEYNFKEYRGHQVVPVDYFLNKARVSDRWKIKAGNTRFYNKNQGLFYGFASHRELNHDVYSIKRIIAVTRVQVMKWLMCSDKLFKFSDGTLTSVRTVLHDIASNLRMDYLPKIRWSNLDRQRSRIVIKEIDKLQLERRLMRSLEKFIGGSDYGIDLRLLKRII</sequence>
<dbReference type="PANTHER" id="PTHR11439:SF463">
    <property type="entry name" value="REVERSE TRANSCRIPTASE TY1_COPIA-TYPE DOMAIN-CONTAINING PROTEIN"/>
    <property type="match status" value="1"/>
</dbReference>
<feature type="compositionally biased region" description="Basic and acidic residues" evidence="1">
    <location>
        <begin position="755"/>
        <end position="770"/>
    </location>
</feature>
<evidence type="ECO:0000313" key="2">
    <source>
        <dbReference type="EMBL" id="GJT51941.1"/>
    </source>
</evidence>
<evidence type="ECO:0000256" key="1">
    <source>
        <dbReference type="SAM" id="MobiDB-lite"/>
    </source>
</evidence>
<feature type="compositionally biased region" description="Basic and acidic residues" evidence="1">
    <location>
        <begin position="730"/>
        <end position="741"/>
    </location>
</feature>
<reference evidence="2" key="2">
    <citation type="submission" date="2022-01" db="EMBL/GenBank/DDBJ databases">
        <authorList>
            <person name="Yamashiro T."/>
            <person name="Shiraishi A."/>
            <person name="Satake H."/>
            <person name="Nakayama K."/>
        </authorList>
    </citation>
    <scope>NUCLEOTIDE SEQUENCE</scope>
</reference>
<organism evidence="2 3">
    <name type="scientific">Tanacetum coccineum</name>
    <dbReference type="NCBI Taxonomy" id="301880"/>
    <lineage>
        <taxon>Eukaryota</taxon>
        <taxon>Viridiplantae</taxon>
        <taxon>Streptophyta</taxon>
        <taxon>Embryophyta</taxon>
        <taxon>Tracheophyta</taxon>
        <taxon>Spermatophyta</taxon>
        <taxon>Magnoliopsida</taxon>
        <taxon>eudicotyledons</taxon>
        <taxon>Gunneridae</taxon>
        <taxon>Pentapetalae</taxon>
        <taxon>asterids</taxon>
        <taxon>campanulids</taxon>
        <taxon>Asterales</taxon>
        <taxon>Asteraceae</taxon>
        <taxon>Asteroideae</taxon>
        <taxon>Anthemideae</taxon>
        <taxon>Anthemidinae</taxon>
        <taxon>Tanacetum</taxon>
    </lineage>
</organism>
<feature type="region of interest" description="Disordered" evidence="1">
    <location>
        <begin position="522"/>
        <end position="542"/>
    </location>
</feature>
<feature type="compositionally biased region" description="Basic residues" evidence="1">
    <location>
        <begin position="296"/>
        <end position="306"/>
    </location>
</feature>
<name>A0ABQ5EM01_9ASTR</name>
<feature type="region of interest" description="Disordered" evidence="1">
    <location>
        <begin position="370"/>
        <end position="508"/>
    </location>
</feature>
<protein>
    <submittedName>
        <fullName evidence="2">Retrovirus-related pol polyprotein from transposon TNT 1-94</fullName>
    </submittedName>
</protein>
<proteinExistence type="predicted"/>
<feature type="compositionally biased region" description="Basic and acidic residues" evidence="1">
    <location>
        <begin position="453"/>
        <end position="464"/>
    </location>
</feature>
<evidence type="ECO:0000313" key="3">
    <source>
        <dbReference type="Proteomes" id="UP001151760"/>
    </source>
</evidence>
<dbReference type="Proteomes" id="UP001151760">
    <property type="component" value="Unassembled WGS sequence"/>
</dbReference>
<dbReference type="CDD" id="cd09272">
    <property type="entry name" value="RNase_HI_RT_Ty1"/>
    <property type="match status" value="1"/>
</dbReference>
<comment type="caution">
    <text evidence="2">The sequence shown here is derived from an EMBL/GenBank/DDBJ whole genome shotgun (WGS) entry which is preliminary data.</text>
</comment>
<accession>A0ABQ5EM01</accession>
<reference evidence="2" key="1">
    <citation type="journal article" date="2022" name="Int. J. Mol. Sci.">
        <title>Draft Genome of Tanacetum Coccineum: Genomic Comparison of Closely Related Tanacetum-Family Plants.</title>
        <authorList>
            <person name="Yamashiro T."/>
            <person name="Shiraishi A."/>
            <person name="Nakayama K."/>
            <person name="Satake H."/>
        </authorList>
    </citation>
    <scope>NUCLEOTIDE SEQUENCE</scope>
</reference>
<feature type="compositionally biased region" description="Acidic residues" evidence="1">
    <location>
        <begin position="423"/>
        <end position="452"/>
    </location>
</feature>
<gene>
    <name evidence="2" type="ORF">Tco_0978098</name>
</gene>
<dbReference type="PANTHER" id="PTHR11439">
    <property type="entry name" value="GAG-POL-RELATED RETROTRANSPOSON"/>
    <property type="match status" value="1"/>
</dbReference>
<keyword evidence="3" id="KW-1185">Reference proteome</keyword>
<feature type="region of interest" description="Disordered" evidence="1">
    <location>
        <begin position="287"/>
        <end position="309"/>
    </location>
</feature>